<evidence type="ECO:0000256" key="1">
    <source>
        <dbReference type="SAM" id="MobiDB-lite"/>
    </source>
</evidence>
<dbReference type="Proteomes" id="UP000095287">
    <property type="component" value="Unplaced"/>
</dbReference>
<name>A0A1I7Z0F1_9BILA</name>
<feature type="compositionally biased region" description="Basic and acidic residues" evidence="1">
    <location>
        <begin position="167"/>
        <end position="182"/>
    </location>
</feature>
<keyword evidence="2" id="KW-1185">Reference proteome</keyword>
<feature type="region of interest" description="Disordered" evidence="1">
    <location>
        <begin position="143"/>
        <end position="182"/>
    </location>
</feature>
<evidence type="ECO:0000313" key="3">
    <source>
        <dbReference type="WBParaSite" id="L893_g21524.t1"/>
    </source>
</evidence>
<protein>
    <submittedName>
        <fullName evidence="3">Uncharacterized protein</fullName>
    </submittedName>
</protein>
<evidence type="ECO:0000313" key="2">
    <source>
        <dbReference type="Proteomes" id="UP000095287"/>
    </source>
</evidence>
<dbReference type="WBParaSite" id="L893_g21524.t1">
    <property type="protein sequence ID" value="L893_g21524.t1"/>
    <property type="gene ID" value="L893_g21524"/>
</dbReference>
<proteinExistence type="predicted"/>
<accession>A0A1I7Z0F1</accession>
<organism evidence="2 3">
    <name type="scientific">Steinernema glaseri</name>
    <dbReference type="NCBI Taxonomy" id="37863"/>
    <lineage>
        <taxon>Eukaryota</taxon>
        <taxon>Metazoa</taxon>
        <taxon>Ecdysozoa</taxon>
        <taxon>Nematoda</taxon>
        <taxon>Chromadorea</taxon>
        <taxon>Rhabditida</taxon>
        <taxon>Tylenchina</taxon>
        <taxon>Panagrolaimomorpha</taxon>
        <taxon>Strongyloidoidea</taxon>
        <taxon>Steinernematidae</taxon>
        <taxon>Steinernema</taxon>
    </lineage>
</organism>
<dbReference type="AlphaFoldDB" id="A0A1I7Z0F1"/>
<sequence length="182" mass="20703">MSEFDRYGLLNCSDCADPDSLQPTFFFPSSEENRSTTLKDSLKRYVRLEKLHLRLSQEKEARWLCILQLLPSPPGNHQAAEPRRLLRGGVQGGRRHVDLARCIDEEGHSNTVTRANRPSLQMYKLSTDKKKMDFMKQVALSKAMGMSRTQDQEAQGNRPLSDISNRASKDSETDSDENGCRE</sequence>
<reference evidence="3" key="1">
    <citation type="submission" date="2016-11" db="UniProtKB">
        <authorList>
            <consortium name="WormBaseParasite"/>
        </authorList>
    </citation>
    <scope>IDENTIFICATION</scope>
</reference>